<dbReference type="OrthoDB" id="9798496at2"/>
<dbReference type="eggNOG" id="COG2518">
    <property type="taxonomic scope" value="Bacteria"/>
</dbReference>
<sequence length="215" mass="23022">MDFALARTNMVKSQVQPHEVLDETLLGSMMVVEREQFFPADRQYMAYSDMPITMAPGRRCLTPMQIAWLIKSAKVTQGSKVLLVGATTGYEAALMAHMGAQVFALECDPGLADKGAELTQALAVSWQVGDLTQGWASAAPFDAIILTGAVEKMPAALAKQLDAYGVMVAVVGQAGAATMSAVRVIGPTGLHHPERLYETRIDPLPGFAEPVAFQL</sequence>
<comment type="similarity">
    <text evidence="1">Belongs to the methyltransferase superfamily. L-isoaspartyl/D-aspartyl protein methyltransferase family.</text>
</comment>
<dbReference type="InterPro" id="IPR029063">
    <property type="entry name" value="SAM-dependent_MTases_sf"/>
</dbReference>
<dbReference type="KEGG" id="mgm:Mmc1_0964"/>
<dbReference type="GO" id="GO:0004719">
    <property type="term" value="F:protein-L-isoaspartate (D-aspartate) O-methyltransferase activity"/>
    <property type="evidence" value="ECO:0007669"/>
    <property type="project" value="InterPro"/>
</dbReference>
<reference evidence="4 5" key="2">
    <citation type="journal article" date="2012" name="Int. J. Syst. Evol. Microbiol.">
        <title>Magnetococcus marinus gen. nov., sp. nov., a marine, magnetotactic bacterium that represents a novel lineage (Magnetococcaceae fam. nov.; Magnetococcales ord. nov.) at the base of the Alphaproteobacteria.</title>
        <authorList>
            <person name="Bazylinski D.A."/>
            <person name="Williams T.J."/>
            <person name="Lefevre C.T."/>
            <person name="Berg R.J."/>
            <person name="Zhang C.L."/>
            <person name="Bowser S.S."/>
            <person name="Dean A.J."/>
            <person name="Beveridge T.J."/>
        </authorList>
    </citation>
    <scope>NUCLEOTIDE SEQUENCE [LARGE SCALE GENOMIC DNA]</scope>
    <source>
        <strain evidence="5">ATCC BAA-1437 / JCM 17883 / MC-1</strain>
    </source>
</reference>
<dbReference type="RefSeq" id="WP_011712639.1">
    <property type="nucleotide sequence ID" value="NC_008576.1"/>
</dbReference>
<reference evidence="5" key="1">
    <citation type="journal article" date="2009" name="Appl. Environ. Microbiol.">
        <title>Complete genome sequence of the chemolithoautotrophic marine magnetotactic coccus strain MC-1.</title>
        <authorList>
            <person name="Schubbe S."/>
            <person name="Williams T.J."/>
            <person name="Xie G."/>
            <person name="Kiss H.E."/>
            <person name="Brettin T.S."/>
            <person name="Martinez D."/>
            <person name="Ross C.A."/>
            <person name="Schuler D."/>
            <person name="Cox B.L."/>
            <person name="Nealson K.H."/>
            <person name="Bazylinski D.A."/>
        </authorList>
    </citation>
    <scope>NUCLEOTIDE SEQUENCE [LARGE SCALE GENOMIC DNA]</scope>
    <source>
        <strain evidence="5">ATCC BAA-1437 / JCM 17883 / MC-1</strain>
    </source>
</reference>
<evidence type="ECO:0000313" key="5">
    <source>
        <dbReference type="Proteomes" id="UP000002586"/>
    </source>
</evidence>
<dbReference type="PANTHER" id="PTHR11579:SF18">
    <property type="entry name" value="PROTEIN-L-ISOASPARTATE O-METHYLTRANSFERASE"/>
    <property type="match status" value="1"/>
</dbReference>
<dbReference type="PANTHER" id="PTHR11579">
    <property type="entry name" value="PROTEIN-L-ISOASPARTATE O-METHYLTRANSFERASE"/>
    <property type="match status" value="1"/>
</dbReference>
<dbReference type="Gene3D" id="3.40.50.150">
    <property type="entry name" value="Vaccinia Virus protein VP39"/>
    <property type="match status" value="1"/>
</dbReference>
<dbReference type="GO" id="GO:0032259">
    <property type="term" value="P:methylation"/>
    <property type="evidence" value="ECO:0007669"/>
    <property type="project" value="UniProtKB-KW"/>
</dbReference>
<protein>
    <recommendedName>
        <fullName evidence="2">Protein-L-isoaspartate O-methyltransferase</fullName>
    </recommendedName>
    <alternativeName>
        <fullName evidence="3">Protein L-isoaspartyl methyltransferase</fullName>
    </alternativeName>
</protein>
<keyword evidence="4" id="KW-0808">Transferase</keyword>
<evidence type="ECO:0000256" key="1">
    <source>
        <dbReference type="ARBA" id="ARBA00005369"/>
    </source>
</evidence>
<keyword evidence="5" id="KW-1185">Reference proteome</keyword>
<keyword evidence="4" id="KW-0489">Methyltransferase</keyword>
<proteinExistence type="inferred from homology"/>
<dbReference type="GO" id="GO:0005737">
    <property type="term" value="C:cytoplasm"/>
    <property type="evidence" value="ECO:0007669"/>
    <property type="project" value="TreeGrafter"/>
</dbReference>
<dbReference type="SUPFAM" id="SSF53335">
    <property type="entry name" value="S-adenosyl-L-methionine-dependent methyltransferases"/>
    <property type="match status" value="1"/>
</dbReference>
<dbReference type="EMBL" id="CP000471">
    <property type="protein sequence ID" value="ABK43482.1"/>
    <property type="molecule type" value="Genomic_DNA"/>
</dbReference>
<gene>
    <name evidence="4" type="ordered locus">Mmc1_0964</name>
</gene>
<organism evidence="4 5">
    <name type="scientific">Magnetococcus marinus (strain ATCC BAA-1437 / JCM 17883 / MC-1)</name>
    <dbReference type="NCBI Taxonomy" id="156889"/>
    <lineage>
        <taxon>Bacteria</taxon>
        <taxon>Pseudomonadati</taxon>
        <taxon>Pseudomonadota</taxon>
        <taxon>Magnetococcia</taxon>
        <taxon>Magnetococcales</taxon>
        <taxon>Magnetococcaceae</taxon>
        <taxon>Magnetococcus</taxon>
    </lineage>
</organism>
<evidence type="ECO:0000256" key="2">
    <source>
        <dbReference type="ARBA" id="ARBA00013346"/>
    </source>
</evidence>
<dbReference type="Proteomes" id="UP000002586">
    <property type="component" value="Chromosome"/>
</dbReference>
<name>A0L689_MAGMM</name>
<evidence type="ECO:0000313" key="4">
    <source>
        <dbReference type="EMBL" id="ABK43482.1"/>
    </source>
</evidence>
<dbReference type="STRING" id="156889.Mmc1_0964"/>
<dbReference type="InterPro" id="IPR000682">
    <property type="entry name" value="PCMT"/>
</dbReference>
<dbReference type="Pfam" id="PF01135">
    <property type="entry name" value="PCMT"/>
    <property type="match status" value="1"/>
</dbReference>
<dbReference type="HOGENOM" id="CLU_055432_2_1_5"/>
<dbReference type="AlphaFoldDB" id="A0L689"/>
<evidence type="ECO:0000256" key="3">
    <source>
        <dbReference type="ARBA" id="ARBA00030757"/>
    </source>
</evidence>
<accession>A0L689</accession>